<keyword evidence="7" id="KW-0342">GTP-binding</keyword>
<dbReference type="InterPro" id="IPR043133">
    <property type="entry name" value="GTP-CH-I_C/QueF"/>
</dbReference>
<dbReference type="NCBIfam" id="NF006826">
    <property type="entry name" value="PRK09347.1-3"/>
    <property type="match status" value="1"/>
</dbReference>
<evidence type="ECO:0000256" key="5">
    <source>
        <dbReference type="ARBA" id="ARBA00022563"/>
    </source>
</evidence>
<dbReference type="InterPro" id="IPR001474">
    <property type="entry name" value="GTP_CycHdrlase_I"/>
</dbReference>
<accession>A0A9D9EGP9</accession>
<keyword evidence="6 7" id="KW-0378">Hydrolase</keyword>
<dbReference type="PANTHER" id="PTHR11109:SF7">
    <property type="entry name" value="GTP CYCLOHYDROLASE 1"/>
    <property type="match status" value="1"/>
</dbReference>
<dbReference type="AlphaFoldDB" id="A0A9D9EGP9"/>
<dbReference type="Proteomes" id="UP000823637">
    <property type="component" value="Unassembled WGS sequence"/>
</dbReference>
<dbReference type="Gene3D" id="1.10.286.10">
    <property type="match status" value="1"/>
</dbReference>
<reference evidence="9" key="2">
    <citation type="journal article" date="2021" name="PeerJ">
        <title>Extensive microbial diversity within the chicken gut microbiome revealed by metagenomics and culture.</title>
        <authorList>
            <person name="Gilroy R."/>
            <person name="Ravi A."/>
            <person name="Getino M."/>
            <person name="Pursley I."/>
            <person name="Horton D.L."/>
            <person name="Alikhan N.F."/>
            <person name="Baker D."/>
            <person name="Gharbi K."/>
            <person name="Hall N."/>
            <person name="Watson M."/>
            <person name="Adriaenssens E.M."/>
            <person name="Foster-Nyarko E."/>
            <person name="Jarju S."/>
            <person name="Secka A."/>
            <person name="Antonio M."/>
            <person name="Oren A."/>
            <person name="Chaudhuri R.R."/>
            <person name="La Ragione R."/>
            <person name="Hildebrand F."/>
            <person name="Pallen M.J."/>
        </authorList>
    </citation>
    <scope>NUCLEOTIDE SEQUENCE</scope>
    <source>
        <strain evidence="9">D3-1215</strain>
    </source>
</reference>
<dbReference type="GO" id="GO:0006730">
    <property type="term" value="P:one-carbon metabolic process"/>
    <property type="evidence" value="ECO:0007669"/>
    <property type="project" value="UniProtKB-UniRule"/>
</dbReference>
<dbReference type="GO" id="GO:0008270">
    <property type="term" value="F:zinc ion binding"/>
    <property type="evidence" value="ECO:0007669"/>
    <property type="project" value="UniProtKB-UniRule"/>
</dbReference>
<comment type="similarity">
    <text evidence="3 7">Belongs to the GTP cyclohydrolase I family.</text>
</comment>
<evidence type="ECO:0000256" key="7">
    <source>
        <dbReference type="HAMAP-Rule" id="MF_00223"/>
    </source>
</evidence>
<comment type="pathway">
    <text evidence="2 7">Cofactor biosynthesis; 7,8-dihydroneopterin triphosphate biosynthesis; 7,8-dihydroneopterin triphosphate from GTP: step 1/1.</text>
</comment>
<dbReference type="EMBL" id="JADIMR010000033">
    <property type="protein sequence ID" value="MBO8446560.1"/>
    <property type="molecule type" value="Genomic_DNA"/>
</dbReference>
<evidence type="ECO:0000313" key="9">
    <source>
        <dbReference type="EMBL" id="MBO8446560.1"/>
    </source>
</evidence>
<dbReference type="SUPFAM" id="SSF55620">
    <property type="entry name" value="Tetrahydrobiopterin biosynthesis enzymes-like"/>
    <property type="match status" value="1"/>
</dbReference>
<dbReference type="InterPro" id="IPR043134">
    <property type="entry name" value="GTP-CH-I_N"/>
</dbReference>
<keyword evidence="7" id="KW-0547">Nucleotide-binding</keyword>
<dbReference type="EC" id="3.5.4.16" evidence="7"/>
<evidence type="ECO:0000256" key="6">
    <source>
        <dbReference type="ARBA" id="ARBA00022801"/>
    </source>
</evidence>
<feature type="binding site" evidence="7">
    <location>
        <position position="156"/>
    </location>
    <ligand>
        <name>Zn(2+)</name>
        <dbReference type="ChEBI" id="CHEBI:29105"/>
    </ligand>
</feature>
<feature type="domain" description="GTP cyclohydrolase I" evidence="8">
    <location>
        <begin position="9"/>
        <end position="192"/>
    </location>
</feature>
<evidence type="ECO:0000256" key="4">
    <source>
        <dbReference type="ARBA" id="ARBA00011857"/>
    </source>
</evidence>
<dbReference type="GO" id="GO:0006729">
    <property type="term" value="P:tetrahydrobiopterin biosynthetic process"/>
    <property type="evidence" value="ECO:0007669"/>
    <property type="project" value="TreeGrafter"/>
</dbReference>
<dbReference type="GO" id="GO:0003934">
    <property type="term" value="F:GTP cyclohydrolase I activity"/>
    <property type="evidence" value="ECO:0007669"/>
    <property type="project" value="UniProtKB-UniRule"/>
</dbReference>
<reference evidence="9" key="1">
    <citation type="submission" date="2020-10" db="EMBL/GenBank/DDBJ databases">
        <authorList>
            <person name="Gilroy R."/>
        </authorList>
    </citation>
    <scope>NUCLEOTIDE SEQUENCE</scope>
    <source>
        <strain evidence="9">D3-1215</strain>
    </source>
</reference>
<comment type="subunit">
    <text evidence="4">Toroid-shaped homodecamer, composed of two pentamers of five dimers.</text>
</comment>
<dbReference type="Pfam" id="PF01227">
    <property type="entry name" value="GTP_cyclohydroI"/>
    <property type="match status" value="1"/>
</dbReference>
<dbReference type="InterPro" id="IPR020602">
    <property type="entry name" value="GTP_CycHdrlase_I_dom"/>
</dbReference>
<evidence type="ECO:0000313" key="10">
    <source>
        <dbReference type="Proteomes" id="UP000823637"/>
    </source>
</evidence>
<dbReference type="HAMAP" id="MF_00223">
    <property type="entry name" value="FolE"/>
    <property type="match status" value="1"/>
</dbReference>
<dbReference type="GO" id="GO:0005737">
    <property type="term" value="C:cytoplasm"/>
    <property type="evidence" value="ECO:0007669"/>
    <property type="project" value="TreeGrafter"/>
</dbReference>
<proteinExistence type="inferred from homology"/>
<gene>
    <name evidence="7" type="primary">folE</name>
    <name evidence="9" type="ORF">IAC32_02290</name>
</gene>
<feature type="binding site" evidence="7">
    <location>
        <position position="87"/>
    </location>
    <ligand>
        <name>Zn(2+)</name>
        <dbReference type="ChEBI" id="CHEBI:29105"/>
    </ligand>
</feature>
<dbReference type="FunFam" id="3.30.1130.10:FF:000001">
    <property type="entry name" value="GTP cyclohydrolase 1"/>
    <property type="match status" value="1"/>
</dbReference>
<keyword evidence="7" id="KW-0479">Metal-binding</keyword>
<comment type="catalytic activity">
    <reaction evidence="1 7">
        <text>GTP + H2O = 7,8-dihydroneopterin 3'-triphosphate + formate + H(+)</text>
        <dbReference type="Rhea" id="RHEA:17473"/>
        <dbReference type="ChEBI" id="CHEBI:15377"/>
        <dbReference type="ChEBI" id="CHEBI:15378"/>
        <dbReference type="ChEBI" id="CHEBI:15740"/>
        <dbReference type="ChEBI" id="CHEBI:37565"/>
        <dbReference type="ChEBI" id="CHEBI:58462"/>
        <dbReference type="EC" id="3.5.4.16"/>
    </reaction>
</comment>
<dbReference type="PANTHER" id="PTHR11109">
    <property type="entry name" value="GTP CYCLOHYDROLASE I"/>
    <property type="match status" value="1"/>
</dbReference>
<protein>
    <recommendedName>
        <fullName evidence="7">GTP cyclohydrolase 1</fullName>
        <ecNumber evidence="7">3.5.4.16</ecNumber>
    </recommendedName>
    <alternativeName>
        <fullName evidence="7">GTP cyclohydrolase I</fullName>
        <shortName evidence="7">GTP-CH-I</shortName>
    </alternativeName>
</protein>
<dbReference type="GO" id="GO:0005525">
    <property type="term" value="F:GTP binding"/>
    <property type="evidence" value="ECO:0007669"/>
    <property type="project" value="UniProtKB-KW"/>
</dbReference>
<sequence length="193" mass="21512">MDREKIAFHIKGLLEAIGEDPEREGLKETPERVARMYCEIFRGIAYSNAEVAEKYAKCFSEDDLCAPRCGNYVVVKDITIFSHCEHHLALMYNMKLSVIYKPVDKVIGLSKIARMAEMISHRLQLQERICSDMAEVLSLATGSPNVGVKVEGEHACMTARGIRKPGAKTISTIFKGCFEADPQARAEAMQLLG</sequence>
<evidence type="ECO:0000259" key="8">
    <source>
        <dbReference type="Pfam" id="PF01227"/>
    </source>
</evidence>
<dbReference type="Gene3D" id="3.30.1130.10">
    <property type="match status" value="1"/>
</dbReference>
<evidence type="ECO:0000256" key="1">
    <source>
        <dbReference type="ARBA" id="ARBA00001052"/>
    </source>
</evidence>
<comment type="caution">
    <text evidence="9">The sequence shown here is derived from an EMBL/GenBank/DDBJ whole genome shotgun (WGS) entry which is preliminary data.</text>
</comment>
<name>A0A9D9EGP9_9BACT</name>
<organism evidence="9 10">
    <name type="scientific">Candidatus Enterocola intestinipullorum</name>
    <dbReference type="NCBI Taxonomy" id="2840783"/>
    <lineage>
        <taxon>Bacteria</taxon>
        <taxon>Pseudomonadati</taxon>
        <taxon>Bacteroidota</taxon>
        <taxon>Bacteroidia</taxon>
        <taxon>Bacteroidales</taxon>
        <taxon>Candidatus Enterocola</taxon>
    </lineage>
</organism>
<keyword evidence="7" id="KW-0862">Zinc</keyword>
<keyword evidence="5 7" id="KW-0554">One-carbon metabolism</keyword>
<feature type="binding site" evidence="7">
    <location>
        <position position="84"/>
    </location>
    <ligand>
        <name>Zn(2+)</name>
        <dbReference type="ChEBI" id="CHEBI:29105"/>
    </ligand>
</feature>
<evidence type="ECO:0000256" key="2">
    <source>
        <dbReference type="ARBA" id="ARBA00005080"/>
    </source>
</evidence>
<evidence type="ECO:0000256" key="3">
    <source>
        <dbReference type="ARBA" id="ARBA00008085"/>
    </source>
</evidence>
<comment type="subunit">
    <text evidence="7">Homopolymer.</text>
</comment>
<dbReference type="FunFam" id="1.10.286.10:FF:000001">
    <property type="entry name" value="GTP cyclohydrolase 1"/>
    <property type="match status" value="1"/>
</dbReference>
<dbReference type="GO" id="GO:0046654">
    <property type="term" value="P:tetrahydrofolate biosynthetic process"/>
    <property type="evidence" value="ECO:0007669"/>
    <property type="project" value="UniProtKB-UniRule"/>
</dbReference>